<sequence length="148" mass="17378">MRNYLWQIKKIILSLLGHKTVGARALVINDNKVLLVKHSYTPGWYTIGGAVEKGETPVEAVQRELFEEVGVKCLTLPKLFSVYHNHREKRDDYVVFYLVDKFEKEWVSSDEILDAQWFELQALPHDISPATQRRIDEYIGTRMVDERW</sequence>
<dbReference type="Proteomes" id="UP000251942">
    <property type="component" value="Unassembled WGS sequence"/>
</dbReference>
<dbReference type="PRINTS" id="PR00502">
    <property type="entry name" value="NUDIXFAMILY"/>
</dbReference>
<dbReference type="AlphaFoldDB" id="A0A0W0U1X7"/>
<evidence type="ECO:0000256" key="3">
    <source>
        <dbReference type="RuleBase" id="RU003476"/>
    </source>
</evidence>
<comment type="cofactor">
    <cofactor evidence="1">
        <name>Mg(2+)</name>
        <dbReference type="ChEBI" id="CHEBI:18420"/>
    </cofactor>
</comment>
<evidence type="ECO:0000256" key="2">
    <source>
        <dbReference type="ARBA" id="ARBA00022801"/>
    </source>
</evidence>
<dbReference type="OrthoDB" id="9791228at2"/>
<dbReference type="PATRIC" id="fig|453.4.peg.1117"/>
<dbReference type="SUPFAM" id="SSF55811">
    <property type="entry name" value="Nudix"/>
    <property type="match status" value="1"/>
</dbReference>
<reference evidence="5 7" key="1">
    <citation type="submission" date="2015-11" db="EMBL/GenBank/DDBJ databases">
        <title>Genomic analysis of 38 Legionella species identifies large and diverse effector repertoires.</title>
        <authorList>
            <person name="Burstein D."/>
            <person name="Amaro F."/>
            <person name="Zusman T."/>
            <person name="Lifshitz Z."/>
            <person name="Cohen O."/>
            <person name="Gilbert J.A."/>
            <person name="Pupko T."/>
            <person name="Shuman H.A."/>
            <person name="Segal G."/>
        </authorList>
    </citation>
    <scope>NUCLEOTIDE SEQUENCE [LARGE SCALE GENOMIC DNA]</scope>
    <source>
        <strain evidence="5 7">WO-44C</strain>
    </source>
</reference>
<dbReference type="InterPro" id="IPR020084">
    <property type="entry name" value="NUDIX_hydrolase_CS"/>
</dbReference>
<keyword evidence="7" id="KW-1185">Reference proteome</keyword>
<evidence type="ECO:0000313" key="5">
    <source>
        <dbReference type="EMBL" id="KTD01433.1"/>
    </source>
</evidence>
<dbReference type="InterPro" id="IPR020476">
    <property type="entry name" value="Nudix_hydrolase"/>
</dbReference>
<dbReference type="PANTHER" id="PTHR43046:SF14">
    <property type="entry name" value="MUTT_NUDIX FAMILY PROTEIN"/>
    <property type="match status" value="1"/>
</dbReference>
<dbReference type="InterPro" id="IPR000086">
    <property type="entry name" value="NUDIX_hydrolase_dom"/>
</dbReference>
<dbReference type="RefSeq" id="WP_058444583.1">
    <property type="nucleotide sequence ID" value="NZ_CAAAHT010000008.1"/>
</dbReference>
<dbReference type="Pfam" id="PF00293">
    <property type="entry name" value="NUDIX"/>
    <property type="match status" value="1"/>
</dbReference>
<dbReference type="Proteomes" id="UP000054698">
    <property type="component" value="Unassembled WGS sequence"/>
</dbReference>
<dbReference type="Gene3D" id="3.90.79.10">
    <property type="entry name" value="Nucleoside Triphosphate Pyrophosphohydrolase"/>
    <property type="match status" value="1"/>
</dbReference>
<dbReference type="EMBL" id="UASS01000018">
    <property type="protein sequence ID" value="SPX61242.1"/>
    <property type="molecule type" value="Genomic_DNA"/>
</dbReference>
<organism evidence="5 7">
    <name type="scientific">Legionella feeleii</name>
    <dbReference type="NCBI Taxonomy" id="453"/>
    <lineage>
        <taxon>Bacteria</taxon>
        <taxon>Pseudomonadati</taxon>
        <taxon>Pseudomonadota</taxon>
        <taxon>Gammaproteobacteria</taxon>
        <taxon>Legionellales</taxon>
        <taxon>Legionellaceae</taxon>
        <taxon>Legionella</taxon>
    </lineage>
</organism>
<dbReference type="PANTHER" id="PTHR43046">
    <property type="entry name" value="GDP-MANNOSE MANNOSYL HYDROLASE"/>
    <property type="match status" value="1"/>
</dbReference>
<dbReference type="PROSITE" id="PS00893">
    <property type="entry name" value="NUDIX_BOX"/>
    <property type="match status" value="1"/>
</dbReference>
<dbReference type="EC" id="3.6.1.55" evidence="6"/>
<proteinExistence type="inferred from homology"/>
<evidence type="ECO:0000313" key="7">
    <source>
        <dbReference type="Proteomes" id="UP000054698"/>
    </source>
</evidence>
<dbReference type="EMBL" id="LNYB01000031">
    <property type="protein sequence ID" value="KTD01433.1"/>
    <property type="molecule type" value="Genomic_DNA"/>
</dbReference>
<evidence type="ECO:0000313" key="6">
    <source>
        <dbReference type="EMBL" id="SPX61242.1"/>
    </source>
</evidence>
<protein>
    <submittedName>
        <fullName evidence="5">MutT/nudix family protein</fullName>
        <ecNumber evidence="6">3.6.1.55</ecNumber>
    </submittedName>
</protein>
<reference evidence="6 8" key="2">
    <citation type="submission" date="2018-06" db="EMBL/GenBank/DDBJ databases">
        <authorList>
            <consortium name="Pathogen Informatics"/>
            <person name="Doyle S."/>
        </authorList>
    </citation>
    <scope>NUCLEOTIDE SEQUENCE [LARGE SCALE GENOMIC DNA]</scope>
    <source>
        <strain evidence="6 8">NCTC12022</strain>
    </source>
</reference>
<feature type="domain" description="Nudix hydrolase" evidence="4">
    <location>
        <begin position="18"/>
        <end position="143"/>
    </location>
</feature>
<evidence type="ECO:0000313" key="8">
    <source>
        <dbReference type="Proteomes" id="UP000251942"/>
    </source>
</evidence>
<keyword evidence="2 3" id="KW-0378">Hydrolase</keyword>
<name>A0A0W0U1X7_9GAMM</name>
<evidence type="ECO:0000256" key="1">
    <source>
        <dbReference type="ARBA" id="ARBA00001946"/>
    </source>
</evidence>
<dbReference type="InterPro" id="IPR015797">
    <property type="entry name" value="NUDIX_hydrolase-like_dom_sf"/>
</dbReference>
<comment type="similarity">
    <text evidence="3">Belongs to the Nudix hydrolase family.</text>
</comment>
<dbReference type="GO" id="GO:0035539">
    <property type="term" value="F:8-oxo-7,8-dihydrodeoxyguanosine triphosphate pyrophosphatase activity"/>
    <property type="evidence" value="ECO:0007669"/>
    <property type="project" value="UniProtKB-EC"/>
</dbReference>
<dbReference type="PROSITE" id="PS51462">
    <property type="entry name" value="NUDIX"/>
    <property type="match status" value="1"/>
</dbReference>
<accession>A0A0W0U1X7</accession>
<gene>
    <name evidence="6" type="primary">mutX</name>
    <name evidence="5" type="ORF">Lfee_1037</name>
    <name evidence="6" type="ORF">NCTC12022_01982</name>
</gene>
<evidence type="ECO:0000259" key="4">
    <source>
        <dbReference type="PROSITE" id="PS51462"/>
    </source>
</evidence>
<dbReference type="STRING" id="453.Lfee_1037"/>